<accession>A0A8B8FUN2</accession>
<sequence length="275" mass="31148">MLFSRCSLGIKNHYKSIQNKFSGLSKTIQNDLITCISEYIFSNIKQEIKQCMFYSAQIDDTIDITQKTQCSIILRFVNKNSELVERFLGFHNVSDDHTAEELFNLIASVLNKFDIEKKLVGQCYDGTSVMAGNLTGLQNRVKNIAPNAIFIHCLVHRLNLVLQNGCNMNSKCRIFFANVTGILAYFHSSTSLTNVVDSTVGKHIPQFGQTRWFSYSKILNLLVNEWPNIITVFETISINPKSSAESIRGAIGHSKNLKSFDIYLGCMIYQCIFLL</sequence>
<dbReference type="PANTHER" id="PTHR45749">
    <property type="match status" value="1"/>
</dbReference>
<feature type="domain" description="DUF4371" evidence="1">
    <location>
        <begin position="24"/>
        <end position="136"/>
    </location>
</feature>
<organism evidence="2 3">
    <name type="scientific">Sipha flava</name>
    <name type="common">yellow sugarcane aphid</name>
    <dbReference type="NCBI Taxonomy" id="143950"/>
    <lineage>
        <taxon>Eukaryota</taxon>
        <taxon>Metazoa</taxon>
        <taxon>Ecdysozoa</taxon>
        <taxon>Arthropoda</taxon>
        <taxon>Hexapoda</taxon>
        <taxon>Insecta</taxon>
        <taxon>Pterygota</taxon>
        <taxon>Neoptera</taxon>
        <taxon>Paraneoptera</taxon>
        <taxon>Hemiptera</taxon>
        <taxon>Sternorrhyncha</taxon>
        <taxon>Aphidomorpha</taxon>
        <taxon>Aphidoidea</taxon>
        <taxon>Aphididae</taxon>
        <taxon>Sipha</taxon>
    </lineage>
</organism>
<dbReference type="AlphaFoldDB" id="A0A8B8FUN2"/>
<dbReference type="Proteomes" id="UP000694846">
    <property type="component" value="Unplaced"/>
</dbReference>
<dbReference type="OrthoDB" id="6617004at2759"/>
<dbReference type="GeneID" id="112686207"/>
<dbReference type="SUPFAM" id="SSF53098">
    <property type="entry name" value="Ribonuclease H-like"/>
    <property type="match status" value="1"/>
</dbReference>
<name>A0A8B8FUN2_9HEMI</name>
<proteinExistence type="predicted"/>
<keyword evidence="2" id="KW-1185">Reference proteome</keyword>
<protein>
    <submittedName>
        <fullName evidence="3">Zinc finger MYM-type protein 1-like</fullName>
    </submittedName>
</protein>
<dbReference type="InterPro" id="IPR025398">
    <property type="entry name" value="DUF4371"/>
</dbReference>
<reference evidence="3" key="1">
    <citation type="submission" date="2025-08" db="UniProtKB">
        <authorList>
            <consortium name="RefSeq"/>
        </authorList>
    </citation>
    <scope>IDENTIFICATION</scope>
    <source>
        <tissue evidence="3">Whole body</tissue>
    </source>
</reference>
<dbReference type="PANTHER" id="PTHR45749:SF28">
    <property type="entry name" value="ZINC FINGER MYM-TYPE PROTEIN 1-LIKE-RELATED"/>
    <property type="match status" value="1"/>
</dbReference>
<dbReference type="RefSeq" id="XP_025414193.1">
    <property type="nucleotide sequence ID" value="XM_025558408.1"/>
</dbReference>
<dbReference type="Pfam" id="PF14291">
    <property type="entry name" value="DUF4371"/>
    <property type="match status" value="1"/>
</dbReference>
<evidence type="ECO:0000313" key="2">
    <source>
        <dbReference type="Proteomes" id="UP000694846"/>
    </source>
</evidence>
<evidence type="ECO:0000313" key="3">
    <source>
        <dbReference type="RefSeq" id="XP_025414193.1"/>
    </source>
</evidence>
<gene>
    <name evidence="3" type="primary">LOC112686207</name>
</gene>
<evidence type="ECO:0000259" key="1">
    <source>
        <dbReference type="Pfam" id="PF14291"/>
    </source>
</evidence>
<dbReference type="InterPro" id="IPR012337">
    <property type="entry name" value="RNaseH-like_sf"/>
</dbReference>